<accession>A0A9P1IMQ2</accession>
<protein>
    <recommendedName>
        <fullName evidence="1">BOD1/SHG1 domain-containing protein</fullName>
    </recommendedName>
</protein>
<evidence type="ECO:0000313" key="3">
    <source>
        <dbReference type="Proteomes" id="UP001152747"/>
    </source>
</evidence>
<evidence type="ECO:0000259" key="1">
    <source>
        <dbReference type="Pfam" id="PF05205"/>
    </source>
</evidence>
<proteinExistence type="predicted"/>
<name>A0A9P1IMQ2_9PELO</name>
<dbReference type="Proteomes" id="UP001152747">
    <property type="component" value="Unassembled WGS sequence"/>
</dbReference>
<sequence>MRRGNIFREEYLISCEMYSNINEEEIIKNVDLSIKRNGTFDKIKKEVTERLKDSAELQKIEKEIQSEIETILNNYGDLPKEGIHRLVRSKIQEHSRLKNEINRQAKIELDKPNMKKLLNDSVREKVSEEVDKFL</sequence>
<organism evidence="2 3">
    <name type="scientific">Caenorhabditis angaria</name>
    <dbReference type="NCBI Taxonomy" id="860376"/>
    <lineage>
        <taxon>Eukaryota</taxon>
        <taxon>Metazoa</taxon>
        <taxon>Ecdysozoa</taxon>
        <taxon>Nematoda</taxon>
        <taxon>Chromadorea</taxon>
        <taxon>Rhabditida</taxon>
        <taxon>Rhabditina</taxon>
        <taxon>Rhabditomorpha</taxon>
        <taxon>Rhabditoidea</taxon>
        <taxon>Rhabditidae</taxon>
        <taxon>Peloderinae</taxon>
        <taxon>Caenorhabditis</taxon>
    </lineage>
</organism>
<evidence type="ECO:0000313" key="2">
    <source>
        <dbReference type="EMBL" id="CAI5448505.1"/>
    </source>
</evidence>
<dbReference type="Pfam" id="PF05205">
    <property type="entry name" value="COMPASS-Shg1"/>
    <property type="match status" value="1"/>
</dbReference>
<gene>
    <name evidence="2" type="ORF">CAMP_LOCUS11142</name>
</gene>
<dbReference type="InterPro" id="IPR055264">
    <property type="entry name" value="BOD1/SHG1_dom"/>
</dbReference>
<dbReference type="AlphaFoldDB" id="A0A9P1IMQ2"/>
<dbReference type="EMBL" id="CANHGI010000004">
    <property type="protein sequence ID" value="CAI5448505.1"/>
    <property type="molecule type" value="Genomic_DNA"/>
</dbReference>
<dbReference type="OrthoDB" id="5809159at2759"/>
<reference evidence="2" key="1">
    <citation type="submission" date="2022-11" db="EMBL/GenBank/DDBJ databases">
        <authorList>
            <person name="Kikuchi T."/>
        </authorList>
    </citation>
    <scope>NUCLEOTIDE SEQUENCE</scope>
    <source>
        <strain evidence="2">PS1010</strain>
    </source>
</reference>
<comment type="caution">
    <text evidence="2">The sequence shown here is derived from an EMBL/GenBank/DDBJ whole genome shotgun (WGS) entry which is preliminary data.</text>
</comment>
<feature type="domain" description="BOD1/SHG1" evidence="1">
    <location>
        <begin position="34"/>
        <end position="122"/>
    </location>
</feature>
<keyword evidence="3" id="KW-1185">Reference proteome</keyword>